<feature type="chain" id="PRO_5045063310" evidence="5">
    <location>
        <begin position="27"/>
        <end position="412"/>
    </location>
</feature>
<evidence type="ECO:0000313" key="8">
    <source>
        <dbReference type="Proteomes" id="UP001596142"/>
    </source>
</evidence>
<dbReference type="InterPro" id="IPR028081">
    <property type="entry name" value="Leu-bd"/>
</dbReference>
<dbReference type="PRINTS" id="PR00337">
    <property type="entry name" value="LEUILEVALBP"/>
</dbReference>
<organism evidence="7 8">
    <name type="scientific">Thalassorhabdus alkalitolerans</name>
    <dbReference type="NCBI Taxonomy" id="2282697"/>
    <lineage>
        <taxon>Bacteria</taxon>
        <taxon>Bacillati</taxon>
        <taxon>Bacillota</taxon>
        <taxon>Bacilli</taxon>
        <taxon>Bacillales</taxon>
        <taxon>Bacillaceae</taxon>
        <taxon>Thalassorhabdus</taxon>
    </lineage>
</organism>
<evidence type="ECO:0000256" key="5">
    <source>
        <dbReference type="SAM" id="SignalP"/>
    </source>
</evidence>
<comment type="caution">
    <text evidence="7">The sequence shown here is derived from an EMBL/GenBank/DDBJ whole genome shotgun (WGS) entry which is preliminary data.</text>
</comment>
<accession>A0ABW0YQF5</accession>
<sequence length="412" mass="44415">MTIKWKRWVGAAGTGMLLAGALSACGGGEEGASSTQDAEGEADVAEAGDTVKIGALYDITGGTGDVGSPYADGEEAYVEWLNENGGIDGVTVELIGEDYAYDISEGQRIYQTLRDRHEVAAVLGWGTADTEALRQQVANDQLPYFSAAYSENLKDMDESPYNFLTAATYSDQGRAVVQWIKENHEGDGDPTLALLYNDTAFGRSPVEDIKEYAAEHGVEVVDEQVIDVAATEAQSQMLNMQSKDPDYAIIQQTWGATSTILREAQTLGIDTQFIGLNWATGEGVIDIAGDAAEGMIGVVTHAFPYEDLEGLGEIEEYLETQGKTLEDIDQKFVQGWVTASIMAEGIRNAPDLTGDGIKEGIEQISDLDLNGLAAPVSFSADDHAGTKDIRLAQVKDGQFEIIEDYFSHEDYE</sequence>
<evidence type="ECO:0000259" key="6">
    <source>
        <dbReference type="Pfam" id="PF13458"/>
    </source>
</evidence>
<protein>
    <submittedName>
        <fullName evidence="7">ABC transporter substrate-binding protein</fullName>
    </submittedName>
</protein>
<dbReference type="Pfam" id="PF13458">
    <property type="entry name" value="Peripla_BP_6"/>
    <property type="match status" value="1"/>
</dbReference>
<keyword evidence="4" id="KW-0029">Amino-acid transport</keyword>
<dbReference type="InterPro" id="IPR028082">
    <property type="entry name" value="Peripla_BP_I"/>
</dbReference>
<evidence type="ECO:0000256" key="1">
    <source>
        <dbReference type="ARBA" id="ARBA00010062"/>
    </source>
</evidence>
<evidence type="ECO:0000256" key="2">
    <source>
        <dbReference type="ARBA" id="ARBA00022448"/>
    </source>
</evidence>
<dbReference type="PANTHER" id="PTHR47235:SF1">
    <property type="entry name" value="BLR6548 PROTEIN"/>
    <property type="match status" value="1"/>
</dbReference>
<dbReference type="RefSeq" id="WP_385941577.1">
    <property type="nucleotide sequence ID" value="NZ_JBHSOZ010000005.1"/>
</dbReference>
<proteinExistence type="inferred from homology"/>
<feature type="signal peptide" evidence="5">
    <location>
        <begin position="1"/>
        <end position="26"/>
    </location>
</feature>
<dbReference type="PROSITE" id="PS51257">
    <property type="entry name" value="PROKAR_LIPOPROTEIN"/>
    <property type="match status" value="1"/>
</dbReference>
<dbReference type="EMBL" id="JBHSOZ010000005">
    <property type="protein sequence ID" value="MFC5713600.1"/>
    <property type="molecule type" value="Genomic_DNA"/>
</dbReference>
<dbReference type="PANTHER" id="PTHR47235">
    <property type="entry name" value="BLR6548 PROTEIN"/>
    <property type="match status" value="1"/>
</dbReference>
<keyword evidence="2" id="KW-0813">Transport</keyword>
<dbReference type="Gene3D" id="3.40.50.2300">
    <property type="match status" value="2"/>
</dbReference>
<comment type="similarity">
    <text evidence="1">Belongs to the leucine-binding protein family.</text>
</comment>
<evidence type="ECO:0000256" key="3">
    <source>
        <dbReference type="ARBA" id="ARBA00022729"/>
    </source>
</evidence>
<keyword evidence="3 5" id="KW-0732">Signal</keyword>
<keyword evidence="8" id="KW-1185">Reference proteome</keyword>
<dbReference type="InterPro" id="IPR000709">
    <property type="entry name" value="Leu_Ile_Val-bd"/>
</dbReference>
<evidence type="ECO:0000313" key="7">
    <source>
        <dbReference type="EMBL" id="MFC5713600.1"/>
    </source>
</evidence>
<feature type="domain" description="Leucine-binding protein" evidence="6">
    <location>
        <begin position="50"/>
        <end position="397"/>
    </location>
</feature>
<gene>
    <name evidence="7" type="ORF">ACFPU1_12475</name>
</gene>
<dbReference type="CDD" id="cd06334">
    <property type="entry name" value="PBP1_ABC_ligand_binding-like"/>
    <property type="match status" value="1"/>
</dbReference>
<evidence type="ECO:0000256" key="4">
    <source>
        <dbReference type="ARBA" id="ARBA00022970"/>
    </source>
</evidence>
<reference evidence="8" key="1">
    <citation type="journal article" date="2019" name="Int. J. Syst. Evol. Microbiol.">
        <title>The Global Catalogue of Microorganisms (GCM) 10K type strain sequencing project: providing services to taxonomists for standard genome sequencing and annotation.</title>
        <authorList>
            <consortium name="The Broad Institute Genomics Platform"/>
            <consortium name="The Broad Institute Genome Sequencing Center for Infectious Disease"/>
            <person name="Wu L."/>
            <person name="Ma J."/>
        </authorList>
    </citation>
    <scope>NUCLEOTIDE SEQUENCE [LARGE SCALE GENOMIC DNA]</scope>
    <source>
        <strain evidence="8">CECT 7184</strain>
    </source>
</reference>
<name>A0ABW0YQF5_9BACI</name>
<dbReference type="SUPFAM" id="SSF53822">
    <property type="entry name" value="Periplasmic binding protein-like I"/>
    <property type="match status" value="1"/>
</dbReference>
<dbReference type="Proteomes" id="UP001596142">
    <property type="component" value="Unassembled WGS sequence"/>
</dbReference>